<dbReference type="AlphaFoldDB" id="A0A374NY89"/>
<keyword evidence="5 7" id="KW-0326">Glycosidase</keyword>
<evidence type="ECO:0000256" key="3">
    <source>
        <dbReference type="ARBA" id="ARBA00022801"/>
    </source>
</evidence>
<evidence type="ECO:0000256" key="5">
    <source>
        <dbReference type="ARBA" id="ARBA00023295"/>
    </source>
</evidence>
<sequence length="475" mass="53252">MQAVNPFLPSWEYIPDGEPHVFDGRIYLFGSHDRFDGDGYCMNDYVCYSADTKNLKEWRYEGVIYRKNQDPRNQEGGHCMWAPDVAKGLDGRYYLYYCLDVLPEIGVAVSNAPTGPYEFMGLVHYPDGTPLGRKEKDYIQFDPGILIDEDGECYLYSGNGPRCKGLHENKASQVMRLEADMVTLKENPRLLLPTTETSEGTGFEGFEFYEASSIRKIGKIYYLIYSDRKSSSLCYAVSSFPDRGFTFGGRLIDIGDIGIDGREAAAPANFLGNTHGGIECVNGAWYLFYHRQTNRTFFSRQACAELVTILSDGRIPQVRITSCGLNGGPLRGAGVYEARIACHLWGKEGAVWSRKALMEGRFPYFTQDGSDRESGPGQYIANMRDGASAGYRYFNLKPEGAIRLRVRGEARGRMLLLGHPDGLYLGEVPIHIFSPDWMAFDGTYTGAEKNGIQGQALYMKYEGTGALDFLDFEFL</sequence>
<comment type="similarity">
    <text evidence="1 7">Belongs to the glycosyl hydrolase 43 family.</text>
</comment>
<name>A0A374NY89_9FIRM</name>
<evidence type="ECO:0000313" key="9">
    <source>
        <dbReference type="Proteomes" id="UP000263014"/>
    </source>
</evidence>
<dbReference type="CDD" id="cd18620">
    <property type="entry name" value="GH43_XylA-like"/>
    <property type="match status" value="1"/>
</dbReference>
<dbReference type="InterPro" id="IPR052176">
    <property type="entry name" value="Glycosyl_Hydrlase_43_Enz"/>
</dbReference>
<evidence type="ECO:0000256" key="1">
    <source>
        <dbReference type="ARBA" id="ARBA00009865"/>
    </source>
</evidence>
<feature type="site" description="Important for catalytic activity, responsible for pKa modulation of the active site Glu and correct orientation of both the proton donor and substrate" evidence="6">
    <location>
        <position position="142"/>
    </location>
</feature>
<dbReference type="Gene3D" id="2.115.10.20">
    <property type="entry name" value="Glycosyl hydrolase domain, family 43"/>
    <property type="match status" value="1"/>
</dbReference>
<gene>
    <name evidence="8" type="ORF">DXD79_29430</name>
</gene>
<keyword evidence="3 7" id="KW-0378">Hydrolase</keyword>
<comment type="caution">
    <text evidence="8">The sequence shown here is derived from an EMBL/GenBank/DDBJ whole genome shotgun (WGS) entry which is preliminary data.</text>
</comment>
<evidence type="ECO:0000256" key="4">
    <source>
        <dbReference type="ARBA" id="ARBA00023277"/>
    </source>
</evidence>
<accession>A0A374NY89</accession>
<keyword evidence="2" id="KW-0624">Polysaccharide degradation</keyword>
<proteinExistence type="inferred from homology"/>
<dbReference type="SUPFAM" id="SSF75005">
    <property type="entry name" value="Arabinanase/levansucrase/invertase"/>
    <property type="match status" value="1"/>
</dbReference>
<dbReference type="Proteomes" id="UP000263014">
    <property type="component" value="Unassembled WGS sequence"/>
</dbReference>
<evidence type="ECO:0000256" key="2">
    <source>
        <dbReference type="ARBA" id="ARBA00022651"/>
    </source>
</evidence>
<keyword evidence="2" id="KW-0858">Xylan degradation</keyword>
<protein>
    <submittedName>
        <fullName evidence="8">Uncharacterized protein</fullName>
    </submittedName>
</protein>
<organism evidence="8 9">
    <name type="scientific">Hungatella hathewayi</name>
    <dbReference type="NCBI Taxonomy" id="154046"/>
    <lineage>
        <taxon>Bacteria</taxon>
        <taxon>Bacillati</taxon>
        <taxon>Bacillota</taxon>
        <taxon>Clostridia</taxon>
        <taxon>Lachnospirales</taxon>
        <taxon>Lachnospiraceae</taxon>
        <taxon>Hungatella</taxon>
    </lineage>
</organism>
<dbReference type="PANTHER" id="PTHR43772">
    <property type="entry name" value="ENDO-1,4-BETA-XYLANASE"/>
    <property type="match status" value="1"/>
</dbReference>
<evidence type="ECO:0000313" key="8">
    <source>
        <dbReference type="EMBL" id="RGI96527.1"/>
    </source>
</evidence>
<keyword evidence="4" id="KW-0119">Carbohydrate metabolism</keyword>
<dbReference type="InterPro" id="IPR006710">
    <property type="entry name" value="Glyco_hydro_43"/>
</dbReference>
<dbReference type="GO" id="GO:0045493">
    <property type="term" value="P:xylan catabolic process"/>
    <property type="evidence" value="ECO:0007669"/>
    <property type="project" value="UniProtKB-KW"/>
</dbReference>
<dbReference type="Pfam" id="PF04616">
    <property type="entry name" value="Glyco_hydro_43"/>
    <property type="match status" value="1"/>
</dbReference>
<dbReference type="GO" id="GO:0004553">
    <property type="term" value="F:hydrolase activity, hydrolyzing O-glycosyl compounds"/>
    <property type="evidence" value="ECO:0007669"/>
    <property type="project" value="InterPro"/>
</dbReference>
<dbReference type="InterPro" id="IPR023296">
    <property type="entry name" value="Glyco_hydro_beta-prop_sf"/>
</dbReference>
<dbReference type="RefSeq" id="WP_117631522.1">
    <property type="nucleotide sequence ID" value="NZ_QSON01000023.1"/>
</dbReference>
<evidence type="ECO:0000256" key="6">
    <source>
        <dbReference type="PIRSR" id="PIRSR606710-2"/>
    </source>
</evidence>
<evidence type="ECO:0000256" key="7">
    <source>
        <dbReference type="RuleBase" id="RU361187"/>
    </source>
</evidence>
<reference evidence="8 9" key="1">
    <citation type="submission" date="2018-08" db="EMBL/GenBank/DDBJ databases">
        <title>A genome reference for cultivated species of the human gut microbiota.</title>
        <authorList>
            <person name="Zou Y."/>
            <person name="Xue W."/>
            <person name="Luo G."/>
        </authorList>
    </citation>
    <scope>NUCLEOTIDE SEQUENCE [LARGE SCALE GENOMIC DNA]</scope>
    <source>
        <strain evidence="8 9">TM09-12</strain>
    </source>
</reference>
<dbReference type="PANTHER" id="PTHR43772:SF2">
    <property type="entry name" value="PUTATIVE (AFU_ORTHOLOGUE AFUA_2G04480)-RELATED"/>
    <property type="match status" value="1"/>
</dbReference>
<dbReference type="EMBL" id="QSON01000023">
    <property type="protein sequence ID" value="RGI96527.1"/>
    <property type="molecule type" value="Genomic_DNA"/>
</dbReference>